<protein>
    <submittedName>
        <fullName evidence="5">Poly(3-hydroxybutyrate) depolymerase-like protein</fullName>
    </submittedName>
</protein>
<dbReference type="HOGENOM" id="CLU_027551_4_2_10"/>
<reference evidence="5 6" key="1">
    <citation type="journal article" date="2011" name="Stand. Genomic Sci.">
        <title>Complete genome sequence of Haliscomenobacter hydrossis type strain (O).</title>
        <authorList>
            <consortium name="US DOE Joint Genome Institute (JGI-PGF)"/>
            <person name="Daligault H."/>
            <person name="Lapidus A."/>
            <person name="Zeytun A."/>
            <person name="Nolan M."/>
            <person name="Lucas S."/>
            <person name="Del Rio T.G."/>
            <person name="Tice H."/>
            <person name="Cheng J.F."/>
            <person name="Tapia R."/>
            <person name="Han C."/>
            <person name="Goodwin L."/>
            <person name="Pitluck S."/>
            <person name="Liolios K."/>
            <person name="Pagani I."/>
            <person name="Ivanova N."/>
            <person name="Huntemann M."/>
            <person name="Mavromatis K."/>
            <person name="Mikhailova N."/>
            <person name="Pati A."/>
            <person name="Chen A."/>
            <person name="Palaniappan K."/>
            <person name="Land M."/>
            <person name="Hauser L."/>
            <person name="Brambilla E.M."/>
            <person name="Rohde M."/>
            <person name="Verbarg S."/>
            <person name="Goker M."/>
            <person name="Bristow J."/>
            <person name="Eisen J.A."/>
            <person name="Markowitz V."/>
            <person name="Hugenholtz P."/>
            <person name="Kyrpides N.C."/>
            <person name="Klenk H.P."/>
            <person name="Woyke T."/>
        </authorList>
    </citation>
    <scope>NUCLEOTIDE SEQUENCE [LARGE SCALE GENOMIC DNA]</scope>
    <source>
        <strain evidence="6">ATCC 27775 / DSM 1100 / LMG 10767 / O</strain>
    </source>
</reference>
<dbReference type="STRING" id="760192.Halhy_6330"/>
<dbReference type="SUPFAM" id="SSF53474">
    <property type="entry name" value="alpha/beta-Hydrolases"/>
    <property type="match status" value="1"/>
</dbReference>
<dbReference type="Gene3D" id="3.40.50.1820">
    <property type="entry name" value="alpha/beta hydrolase"/>
    <property type="match status" value="1"/>
</dbReference>
<dbReference type="GO" id="GO:0016787">
    <property type="term" value="F:hydrolase activity"/>
    <property type="evidence" value="ECO:0007669"/>
    <property type="project" value="UniProtKB-KW"/>
</dbReference>
<dbReference type="KEGG" id="hhy:Halhy_6330"/>
<dbReference type="EMBL" id="CP002691">
    <property type="protein sequence ID" value="AEE54149.1"/>
    <property type="molecule type" value="Genomic_DNA"/>
</dbReference>
<keyword evidence="2" id="KW-0378">Hydrolase</keyword>
<dbReference type="Proteomes" id="UP000008461">
    <property type="component" value="Chromosome"/>
</dbReference>
<dbReference type="AlphaFoldDB" id="F4L7G9"/>
<keyword evidence="6" id="KW-1185">Reference proteome</keyword>
<dbReference type="PANTHER" id="PTHR43037">
    <property type="entry name" value="UNNAMED PRODUCT-RELATED"/>
    <property type="match status" value="1"/>
</dbReference>
<feature type="domain" description="Phospholipase/carboxylesterase/thioesterase" evidence="4">
    <location>
        <begin position="47"/>
        <end position="193"/>
    </location>
</feature>
<evidence type="ECO:0000256" key="3">
    <source>
        <dbReference type="SAM" id="SignalP"/>
    </source>
</evidence>
<dbReference type="InterPro" id="IPR003140">
    <property type="entry name" value="PLipase/COase/thioEstase"/>
</dbReference>
<dbReference type="PANTHER" id="PTHR43037:SF5">
    <property type="entry name" value="FERULOYL ESTERASE"/>
    <property type="match status" value="1"/>
</dbReference>
<keyword evidence="1 3" id="KW-0732">Signal</keyword>
<dbReference type="Pfam" id="PF02230">
    <property type="entry name" value="Abhydrolase_2"/>
    <property type="match status" value="1"/>
</dbReference>
<name>F4L7G9_HALH1</name>
<gene>
    <name evidence="5" type="ordered locus">Halhy_6330</name>
</gene>
<dbReference type="InterPro" id="IPR050955">
    <property type="entry name" value="Plant_Biomass_Hydrol_Est"/>
</dbReference>
<dbReference type="eggNOG" id="COG3509">
    <property type="taxonomic scope" value="Bacteria"/>
</dbReference>
<evidence type="ECO:0000256" key="2">
    <source>
        <dbReference type="ARBA" id="ARBA00022801"/>
    </source>
</evidence>
<evidence type="ECO:0000259" key="4">
    <source>
        <dbReference type="Pfam" id="PF02230"/>
    </source>
</evidence>
<evidence type="ECO:0000256" key="1">
    <source>
        <dbReference type="ARBA" id="ARBA00022729"/>
    </source>
</evidence>
<organism evidence="5 6">
    <name type="scientific">Haliscomenobacter hydrossis (strain ATCC 27775 / DSM 1100 / LMG 10767 / O)</name>
    <dbReference type="NCBI Taxonomy" id="760192"/>
    <lineage>
        <taxon>Bacteria</taxon>
        <taxon>Pseudomonadati</taxon>
        <taxon>Bacteroidota</taxon>
        <taxon>Saprospiria</taxon>
        <taxon>Saprospirales</taxon>
        <taxon>Haliscomenobacteraceae</taxon>
        <taxon>Haliscomenobacter</taxon>
    </lineage>
</organism>
<feature type="signal peptide" evidence="3">
    <location>
        <begin position="1"/>
        <end position="22"/>
    </location>
</feature>
<accession>F4L7G9</accession>
<evidence type="ECO:0000313" key="5">
    <source>
        <dbReference type="EMBL" id="AEE54149.1"/>
    </source>
</evidence>
<feature type="chain" id="PRO_5003312633" evidence="3">
    <location>
        <begin position="23"/>
        <end position="291"/>
    </location>
</feature>
<reference key="2">
    <citation type="submission" date="2011-04" db="EMBL/GenBank/DDBJ databases">
        <title>Complete sequence of chromosome of Haliscomenobacter hydrossis DSM 1100.</title>
        <authorList>
            <consortium name="US DOE Joint Genome Institute (JGI-PGF)"/>
            <person name="Lucas S."/>
            <person name="Han J."/>
            <person name="Lapidus A."/>
            <person name="Bruce D."/>
            <person name="Goodwin L."/>
            <person name="Pitluck S."/>
            <person name="Peters L."/>
            <person name="Kyrpides N."/>
            <person name="Mavromatis K."/>
            <person name="Ivanova N."/>
            <person name="Ovchinnikova G."/>
            <person name="Pagani I."/>
            <person name="Daligault H."/>
            <person name="Detter J.C."/>
            <person name="Han C."/>
            <person name="Land M."/>
            <person name="Hauser L."/>
            <person name="Markowitz V."/>
            <person name="Cheng J.-F."/>
            <person name="Hugenholtz P."/>
            <person name="Woyke T."/>
            <person name="Wu D."/>
            <person name="Verbarg S."/>
            <person name="Frueling A."/>
            <person name="Brambilla E."/>
            <person name="Klenk H.-P."/>
            <person name="Eisen J.A."/>
        </authorList>
    </citation>
    <scope>NUCLEOTIDE SEQUENCE</scope>
    <source>
        <strain>DSM 1100</strain>
    </source>
</reference>
<sequence length="291" mass="32655">MKFPKTSILPLCCCLFTLTASAQLISDSMEIENHYRSFHFNRPENTRKNKSLIFVLHGSGRNGKQMMAGAAKLDKLSSSENLIVVYPDGYKRYWNECRKAATTPPNLENINEEAFFEAMIQYFKKRYRINTKNVFVVGTSGGGHMAYKLAMTLPEKIKAITAIVASLPDPSNFDCLEKKVAKPVMIVNGTADPLNRWEGGEIILGNGVNMGLIRSTESSFQYWSALAGYTAEPVKTALPDIDPKDGKMIERYQFKAKGKPEVILLKVIGGKHDYPGDIDVHVEAWSFFKRQ</sequence>
<proteinExistence type="predicted"/>
<dbReference type="InterPro" id="IPR029058">
    <property type="entry name" value="AB_hydrolase_fold"/>
</dbReference>
<evidence type="ECO:0000313" key="6">
    <source>
        <dbReference type="Proteomes" id="UP000008461"/>
    </source>
</evidence>
<dbReference type="OrthoDB" id="9764953at2"/>
<dbReference type="RefSeq" id="WP_013768670.1">
    <property type="nucleotide sequence ID" value="NC_015510.1"/>
</dbReference>